<dbReference type="PATRIC" id="fig|1653479.3.peg.409"/>
<dbReference type="KEGG" id="rhs:A3Q41_00408"/>
<reference evidence="4 5" key="1">
    <citation type="journal article" date="2016" name="Genome Announc.">
        <title>Complete Genome and Plasmid Sequences for Rhodococcus fascians D188 and Draft Sequences for Rhodococcus Isolates PBTS 1 and PBTS 2.</title>
        <authorList>
            <person name="Stamler R.A."/>
            <person name="Vereecke D."/>
            <person name="Zhang Y."/>
            <person name="Schilkey F."/>
            <person name="Devitt N."/>
            <person name="Randall J.J."/>
        </authorList>
    </citation>
    <scope>NUCLEOTIDE SEQUENCE [LARGE SCALE GENOMIC DNA]</scope>
    <source>
        <strain evidence="4 5">PBTS2</strain>
    </source>
</reference>
<feature type="domain" description="CHRD" evidence="3">
    <location>
        <begin position="50"/>
        <end position="198"/>
    </location>
</feature>
<dbReference type="EMBL" id="CP015220">
    <property type="protein sequence ID" value="AMY21732.1"/>
    <property type="molecule type" value="Genomic_DNA"/>
</dbReference>
<keyword evidence="1" id="KW-0812">Transmembrane</keyword>
<dbReference type="InterPro" id="IPR010895">
    <property type="entry name" value="CHRD"/>
</dbReference>
<reference evidence="5" key="2">
    <citation type="submission" date="2016-04" db="EMBL/GenBank/DDBJ databases">
        <title>Complete Genome and Plasmid Sequences for Rhodococcus fascians D188 and Draft Sequences for Rhodococcus spp. Isolates PBTS 1 and PBTS 2.</title>
        <authorList>
            <person name="Stamer R."/>
            <person name="Vereecke D."/>
            <person name="Zhang Y."/>
            <person name="Schilkey F."/>
            <person name="Devitt N."/>
            <person name="Randall J."/>
        </authorList>
    </citation>
    <scope>NUCLEOTIDE SEQUENCE [LARGE SCALE GENOMIC DNA]</scope>
    <source>
        <strain evidence="5">PBTS2</strain>
    </source>
</reference>
<evidence type="ECO:0000313" key="5">
    <source>
        <dbReference type="Proteomes" id="UP000076038"/>
    </source>
</evidence>
<dbReference type="AlphaFoldDB" id="A0A143QGW9"/>
<feature type="transmembrane region" description="Helical" evidence="1">
    <location>
        <begin position="227"/>
        <end position="250"/>
    </location>
</feature>
<organism evidence="4 5">
    <name type="scientific">Rhodococcoides fascians</name>
    <name type="common">Rhodococcus fascians</name>
    <dbReference type="NCBI Taxonomy" id="1828"/>
    <lineage>
        <taxon>Bacteria</taxon>
        <taxon>Bacillati</taxon>
        <taxon>Actinomycetota</taxon>
        <taxon>Actinomycetes</taxon>
        <taxon>Mycobacteriales</taxon>
        <taxon>Nocardiaceae</taxon>
        <taxon>Rhodococcoides</taxon>
    </lineage>
</organism>
<sequence>MTRRSITRPTMSVRGTATAVVGGTAAALMLFTAAPAGADTPVAEPDSFTSAFTAMATPDQVVNGDGVATPGQPGATGTFTLRINSDLDIVCYDIALDGVTGDYMSPAKTATHIHEAAAGAAGPPRLAFPNPTPIGDGPRSSTGCMQGPFTTGLTPAGADADSGTGFTLDQIEANPAGFAADTHTVDFVAGAVRGQLTQIPVGSVATGGGGSALAAASDSASSNAVPVVGAVALGAVVLGATAIAGVTLVARRSGTARS</sequence>
<name>A0A143QGW9_RHOFA</name>
<evidence type="ECO:0000259" key="3">
    <source>
        <dbReference type="SMART" id="SM00754"/>
    </source>
</evidence>
<dbReference type="RefSeq" id="WP_027498227.1">
    <property type="nucleotide sequence ID" value="NZ_CP015220.1"/>
</dbReference>
<feature type="signal peptide" evidence="2">
    <location>
        <begin position="1"/>
        <end position="38"/>
    </location>
</feature>
<protein>
    <recommendedName>
        <fullName evidence="3">CHRD domain-containing protein</fullName>
    </recommendedName>
</protein>
<keyword evidence="2" id="KW-0732">Signal</keyword>
<gene>
    <name evidence="4" type="ORF">A3Q41_00408</name>
</gene>
<dbReference type="Pfam" id="PF07452">
    <property type="entry name" value="CHRD"/>
    <property type="match status" value="1"/>
</dbReference>
<keyword evidence="1" id="KW-1133">Transmembrane helix</keyword>
<dbReference type="OrthoDB" id="8901345at2"/>
<accession>A0A143QGW9</accession>
<proteinExistence type="predicted"/>
<keyword evidence="1" id="KW-0472">Membrane</keyword>
<keyword evidence="5" id="KW-1185">Reference proteome</keyword>
<evidence type="ECO:0000256" key="2">
    <source>
        <dbReference type="SAM" id="SignalP"/>
    </source>
</evidence>
<feature type="chain" id="PRO_5007512497" description="CHRD domain-containing protein" evidence="2">
    <location>
        <begin position="39"/>
        <end position="258"/>
    </location>
</feature>
<dbReference type="SMART" id="SM00754">
    <property type="entry name" value="CHRD"/>
    <property type="match status" value="1"/>
</dbReference>
<dbReference type="Proteomes" id="UP000076038">
    <property type="component" value="Chromosome"/>
</dbReference>
<evidence type="ECO:0000256" key="1">
    <source>
        <dbReference type="SAM" id="Phobius"/>
    </source>
</evidence>
<evidence type="ECO:0000313" key="4">
    <source>
        <dbReference type="EMBL" id="AMY21732.1"/>
    </source>
</evidence>